<dbReference type="STRING" id="1391627.SAMN05216464_112162"/>
<feature type="compositionally biased region" description="Polar residues" evidence="1">
    <location>
        <begin position="36"/>
        <end position="47"/>
    </location>
</feature>
<dbReference type="Proteomes" id="UP000199072">
    <property type="component" value="Unassembled WGS sequence"/>
</dbReference>
<evidence type="ECO:0000313" key="3">
    <source>
        <dbReference type="Proteomes" id="UP000199072"/>
    </source>
</evidence>
<feature type="region of interest" description="Disordered" evidence="1">
    <location>
        <begin position="24"/>
        <end position="56"/>
    </location>
</feature>
<dbReference type="RefSeq" id="WP_162842744.1">
    <property type="nucleotide sequence ID" value="NZ_FNAI01000012.1"/>
</dbReference>
<evidence type="ECO:0000256" key="1">
    <source>
        <dbReference type="SAM" id="MobiDB-lite"/>
    </source>
</evidence>
<evidence type="ECO:0000313" key="2">
    <source>
        <dbReference type="EMBL" id="SDF08058.1"/>
    </source>
</evidence>
<name>A0A1G7I605_9SPHI</name>
<keyword evidence="3" id="KW-1185">Reference proteome</keyword>
<dbReference type="EMBL" id="FNAI01000012">
    <property type="protein sequence ID" value="SDF08058.1"/>
    <property type="molecule type" value="Genomic_DNA"/>
</dbReference>
<sequence>MKKVIIAAAIILTTGITAYSLNKKADKSTETKFRTESAQFSSKSTTSHKSDLGSAD</sequence>
<gene>
    <name evidence="2" type="ORF">SAMN05216464_112162</name>
</gene>
<protein>
    <submittedName>
        <fullName evidence="2">Uncharacterized protein</fullName>
    </submittedName>
</protein>
<dbReference type="AlphaFoldDB" id="A0A1G7I605"/>
<organism evidence="2 3">
    <name type="scientific">Mucilaginibacter pineti</name>
    <dbReference type="NCBI Taxonomy" id="1391627"/>
    <lineage>
        <taxon>Bacteria</taxon>
        <taxon>Pseudomonadati</taxon>
        <taxon>Bacteroidota</taxon>
        <taxon>Sphingobacteriia</taxon>
        <taxon>Sphingobacteriales</taxon>
        <taxon>Sphingobacteriaceae</taxon>
        <taxon>Mucilaginibacter</taxon>
    </lineage>
</organism>
<reference evidence="2 3" key="1">
    <citation type="submission" date="2016-10" db="EMBL/GenBank/DDBJ databases">
        <authorList>
            <person name="de Groot N.N."/>
        </authorList>
    </citation>
    <scope>NUCLEOTIDE SEQUENCE [LARGE SCALE GENOMIC DNA]</scope>
    <source>
        <strain evidence="2 3">47C3B</strain>
    </source>
</reference>
<feature type="compositionally biased region" description="Basic and acidic residues" evidence="1">
    <location>
        <begin position="24"/>
        <end position="35"/>
    </location>
</feature>
<accession>A0A1G7I605</accession>
<proteinExistence type="predicted"/>